<proteinExistence type="predicted"/>
<evidence type="ECO:0000313" key="1">
    <source>
        <dbReference type="EMBL" id="RAL14991.1"/>
    </source>
</evidence>
<name>A0A395I459_ASPHC</name>
<dbReference type="RefSeq" id="XP_025554145.1">
    <property type="nucleotide sequence ID" value="XM_025696792.1"/>
</dbReference>
<keyword evidence="2" id="KW-1185">Reference proteome</keyword>
<dbReference type="EMBL" id="KZ824273">
    <property type="protein sequence ID" value="RAL14991.1"/>
    <property type="molecule type" value="Genomic_DNA"/>
</dbReference>
<dbReference type="GeneID" id="37201081"/>
<reference evidence="1 2" key="1">
    <citation type="submission" date="2018-02" db="EMBL/GenBank/DDBJ databases">
        <title>The genomes of Aspergillus section Nigri reveals drivers in fungal speciation.</title>
        <authorList>
            <consortium name="DOE Joint Genome Institute"/>
            <person name="Vesth T.C."/>
            <person name="Nybo J."/>
            <person name="Theobald S."/>
            <person name="Brandl J."/>
            <person name="Frisvad J.C."/>
            <person name="Nielsen K.F."/>
            <person name="Lyhne E.K."/>
            <person name="Kogle M.E."/>
            <person name="Kuo A."/>
            <person name="Riley R."/>
            <person name="Clum A."/>
            <person name="Nolan M."/>
            <person name="Lipzen A."/>
            <person name="Salamov A."/>
            <person name="Henrissat B."/>
            <person name="Wiebenga A."/>
            <person name="De vries R.P."/>
            <person name="Grigoriev I.V."/>
            <person name="Mortensen U.H."/>
            <person name="Andersen M.R."/>
            <person name="Baker S.E."/>
        </authorList>
    </citation>
    <scope>NUCLEOTIDE SEQUENCE [LARGE SCALE GENOMIC DNA]</scope>
    <source>
        <strain evidence="1 2">CBS 101889</strain>
    </source>
</reference>
<dbReference type="OrthoDB" id="5229017at2759"/>
<dbReference type="STRING" id="1450537.A0A395I459"/>
<protein>
    <submittedName>
        <fullName evidence="1">Uncharacterized protein</fullName>
    </submittedName>
</protein>
<evidence type="ECO:0000313" key="2">
    <source>
        <dbReference type="Proteomes" id="UP000248961"/>
    </source>
</evidence>
<dbReference type="AlphaFoldDB" id="A0A395I459"/>
<gene>
    <name evidence="1" type="ORF">BO97DRAFT_422334</name>
</gene>
<dbReference type="VEuPathDB" id="FungiDB:BO97DRAFT_422334"/>
<dbReference type="Proteomes" id="UP000248961">
    <property type="component" value="Unassembled WGS sequence"/>
</dbReference>
<sequence>MSDHICPSYTVLKSEDLNYDDLTKLNPFYEPFIQFWSSSPTSYAASPLDAQSTSSSEYIPVGIDSDLSPLDSPSSPVMHGPQFDDTIQLLKKPGMTLHDGRGHEVCYHPYSVHDAGQTATVEPSLTRQLSSTATDLTGASLIGNPLSETKSAHKKLFGEKGWLGSNADLRELAGNNHKSLGLRRLGKKFKMHVEDLMEDLTGDLFKANPSTHLPGPLHERLGAARTVPISLDAPTQAKLYSQMEVMICVAANRFLIEQYHRGLLSDESITKITNFWDAKNRPRVVEFHYDQATQRQLILLNLCTVQFSGPSATNPVQLRTNLNNWKAIGKEMSVRTFCTPDSAIRKHMNEVHRLLEMLGASRDAMHDFASVRLQALLFMKRG</sequence>
<organism evidence="1 2">
    <name type="scientific">Aspergillus homomorphus (strain CBS 101889)</name>
    <dbReference type="NCBI Taxonomy" id="1450537"/>
    <lineage>
        <taxon>Eukaryota</taxon>
        <taxon>Fungi</taxon>
        <taxon>Dikarya</taxon>
        <taxon>Ascomycota</taxon>
        <taxon>Pezizomycotina</taxon>
        <taxon>Eurotiomycetes</taxon>
        <taxon>Eurotiomycetidae</taxon>
        <taxon>Eurotiales</taxon>
        <taxon>Aspergillaceae</taxon>
        <taxon>Aspergillus</taxon>
        <taxon>Aspergillus subgen. Circumdati</taxon>
    </lineage>
</organism>
<accession>A0A395I459</accession>